<feature type="transmembrane region" description="Helical" evidence="1">
    <location>
        <begin position="60"/>
        <end position="81"/>
    </location>
</feature>
<sequence length="95" mass="10944">MTTQFYANRAMTENHSHRRQLTAKATSATIVGFLLFLTGVLMVVIGMIDVLVRIDSLRTALMLLVGMLLYKVGQVILRHYATLKGRKERRRQPRW</sequence>
<proteinExistence type="predicted"/>
<organism evidence="2 3">
    <name type="scientific">Alteromonas salexigens</name>
    <dbReference type="NCBI Taxonomy" id="2982530"/>
    <lineage>
        <taxon>Bacteria</taxon>
        <taxon>Pseudomonadati</taxon>
        <taxon>Pseudomonadota</taxon>
        <taxon>Gammaproteobacteria</taxon>
        <taxon>Alteromonadales</taxon>
        <taxon>Alteromonadaceae</taxon>
        <taxon>Alteromonas/Salinimonas group</taxon>
        <taxon>Alteromonas</taxon>
    </lineage>
</organism>
<dbReference type="EMBL" id="JAOTJC010000004">
    <property type="protein sequence ID" value="MCU7553528.1"/>
    <property type="molecule type" value="Genomic_DNA"/>
</dbReference>
<dbReference type="RefSeq" id="WP_262992215.1">
    <property type="nucleotide sequence ID" value="NZ_JAOTJC010000004.1"/>
</dbReference>
<comment type="caution">
    <text evidence="2">The sequence shown here is derived from an EMBL/GenBank/DDBJ whole genome shotgun (WGS) entry which is preliminary data.</text>
</comment>
<gene>
    <name evidence="2" type="ORF">OCL06_02815</name>
</gene>
<evidence type="ECO:0000313" key="3">
    <source>
        <dbReference type="Proteomes" id="UP001209257"/>
    </source>
</evidence>
<reference evidence="3" key="1">
    <citation type="submission" date="2023-07" db="EMBL/GenBank/DDBJ databases">
        <title>Study on multiphase classification of strain Alteromonas salexigens isolated from the Yellow Sea.</title>
        <authorList>
            <person name="Sun L."/>
        </authorList>
    </citation>
    <scope>NUCLEOTIDE SEQUENCE [LARGE SCALE GENOMIC DNA]</scope>
    <source>
        <strain evidence="3">ASW11-19</strain>
    </source>
</reference>
<feature type="transmembrane region" description="Helical" evidence="1">
    <location>
        <begin position="21"/>
        <end position="48"/>
    </location>
</feature>
<evidence type="ECO:0000256" key="1">
    <source>
        <dbReference type="SAM" id="Phobius"/>
    </source>
</evidence>
<evidence type="ECO:0000313" key="2">
    <source>
        <dbReference type="EMBL" id="MCU7553528.1"/>
    </source>
</evidence>
<keyword evidence="3" id="KW-1185">Reference proteome</keyword>
<protein>
    <submittedName>
        <fullName evidence="2">Uncharacterized protein</fullName>
    </submittedName>
</protein>
<keyword evidence="1" id="KW-1133">Transmembrane helix</keyword>
<accession>A0ABT2VM47</accession>
<name>A0ABT2VM47_9ALTE</name>
<keyword evidence="1" id="KW-0472">Membrane</keyword>
<dbReference type="Proteomes" id="UP001209257">
    <property type="component" value="Unassembled WGS sequence"/>
</dbReference>
<keyword evidence="1" id="KW-0812">Transmembrane</keyword>